<accession>C8N7U2</accession>
<name>C8N7U2_CARH6</name>
<dbReference type="EMBL" id="ACKY01000025">
    <property type="protein sequence ID" value="EEV89312.1"/>
    <property type="molecule type" value="Genomic_DNA"/>
</dbReference>
<dbReference type="HOGENOM" id="CLU_1774020_0_0_6"/>
<gene>
    <name evidence="1" type="ORF">HMPREF0198_0569</name>
</gene>
<evidence type="ECO:0000313" key="1">
    <source>
        <dbReference type="EMBL" id="EEV89312.1"/>
    </source>
</evidence>
<reference evidence="1 2" key="1">
    <citation type="submission" date="2009-08" db="EMBL/GenBank/DDBJ databases">
        <authorList>
            <person name="Qin X."/>
            <person name="Bachman B."/>
            <person name="Battles P."/>
            <person name="Bell A."/>
            <person name="Bess C."/>
            <person name="Bickham C."/>
            <person name="Chaboub L."/>
            <person name="Chen D."/>
            <person name="Coyle M."/>
            <person name="Deiros D.R."/>
            <person name="Dinh H."/>
            <person name="Forbes L."/>
            <person name="Fowler G."/>
            <person name="Francisco L."/>
            <person name="Fu Q."/>
            <person name="Gubbala S."/>
            <person name="Hale W."/>
            <person name="Han Y."/>
            <person name="Hemphill L."/>
            <person name="Highlander S.K."/>
            <person name="Hirani K."/>
            <person name="Hogues M."/>
            <person name="Jackson L."/>
            <person name="Jakkamsetti A."/>
            <person name="Javaid M."/>
            <person name="Jiang H."/>
            <person name="Korchina V."/>
            <person name="Kovar C."/>
            <person name="Lara F."/>
            <person name="Lee S."/>
            <person name="Mata R."/>
            <person name="Mathew T."/>
            <person name="Moen C."/>
            <person name="Morales K."/>
            <person name="Munidasa M."/>
            <person name="Nazareth L."/>
            <person name="Ngo R."/>
            <person name="Nguyen L."/>
            <person name="Okwuonu G."/>
            <person name="Ongeri F."/>
            <person name="Patil S."/>
            <person name="Petrosino J."/>
            <person name="Pham C."/>
            <person name="Pham P."/>
            <person name="Pu L.-L."/>
            <person name="Puazo M."/>
            <person name="Raj R."/>
            <person name="Reid J."/>
            <person name="Rouhana J."/>
            <person name="Saada N."/>
            <person name="Shang Y."/>
            <person name="Simmons D."/>
            <person name="Thornton R."/>
            <person name="Warren J."/>
            <person name="Weissenberger G."/>
            <person name="Zhang J."/>
            <person name="Zhang L."/>
            <person name="Zhou C."/>
            <person name="Zhu D."/>
            <person name="Muzny D."/>
            <person name="Worley K."/>
            <person name="Gibbs R."/>
        </authorList>
    </citation>
    <scope>NUCLEOTIDE SEQUENCE [LARGE SCALE GENOMIC DNA]</scope>
    <source>
        <strain evidence="2">ATCC 15826 / DSM 8339 / NCTC 10426 / 6573</strain>
    </source>
</reference>
<dbReference type="GeneID" id="84789586"/>
<dbReference type="Proteomes" id="UP000004870">
    <property type="component" value="Unassembled WGS sequence"/>
</dbReference>
<protein>
    <submittedName>
        <fullName evidence="1">Uncharacterized protein</fullName>
    </submittedName>
</protein>
<evidence type="ECO:0000313" key="2">
    <source>
        <dbReference type="Proteomes" id="UP000004870"/>
    </source>
</evidence>
<dbReference type="STRING" id="2718.CHUV0807_0419"/>
<proteinExistence type="predicted"/>
<dbReference type="AlphaFoldDB" id="C8N7U2"/>
<dbReference type="RefSeq" id="WP_004139832.1">
    <property type="nucleotide sequence ID" value="NZ_GG694025.1"/>
</dbReference>
<organism evidence="1 2">
    <name type="scientific">Cardiobacterium hominis (strain ATCC 15826 / DSM 8339 / NCTC 10426 / 6573)</name>
    <dbReference type="NCBI Taxonomy" id="638300"/>
    <lineage>
        <taxon>Bacteria</taxon>
        <taxon>Pseudomonadati</taxon>
        <taxon>Pseudomonadota</taxon>
        <taxon>Gammaproteobacteria</taxon>
        <taxon>Cardiobacteriales</taxon>
        <taxon>Cardiobacteriaceae</taxon>
        <taxon>Cardiobacterium</taxon>
    </lineage>
</organism>
<comment type="caution">
    <text evidence="1">The sequence shown here is derived from an EMBL/GenBank/DDBJ whole genome shotgun (WGS) entry which is preliminary data.</text>
</comment>
<keyword evidence="2" id="KW-1185">Reference proteome</keyword>
<sequence length="146" mass="16527">MSDPDDVLFNAINEALTRGCCYYCGDKAEGRIEGSCQGAYCSRCGIFLVATSYYFLPIREDRTCYHIQLRHADARNPRHIRTLARLTHRNYLQTRDLIDESWPLIAQAFALEILDAKKALDAAGIAYTITPPYPYDDDGEKRGDSP</sequence>